<evidence type="ECO:0000313" key="1">
    <source>
        <dbReference type="EMBL" id="CCH03612.1"/>
    </source>
</evidence>
<protein>
    <submittedName>
        <fullName evidence="1">Uncharacterized protein</fullName>
    </submittedName>
</protein>
<name>I0KHK9_9BACT</name>
<keyword evidence="2" id="KW-1185">Reference proteome</keyword>
<dbReference type="EMBL" id="HE796684">
    <property type="protein sequence ID" value="CCH03612.1"/>
    <property type="molecule type" value="Genomic_DNA"/>
</dbReference>
<proteinExistence type="predicted"/>
<dbReference type="PATRIC" id="fig|1166018.3.peg.5727"/>
<geneLocation type="plasmid" evidence="1 2">
    <name>pFAES01</name>
</geneLocation>
<keyword evidence="1" id="KW-0614">Plasmid</keyword>
<evidence type="ECO:0000313" key="2">
    <source>
        <dbReference type="Proteomes" id="UP000011058"/>
    </source>
</evidence>
<dbReference type="OrthoDB" id="958714at2"/>
<dbReference type="eggNOG" id="ENOG50341K2">
    <property type="taxonomic scope" value="Bacteria"/>
</dbReference>
<dbReference type="AlphaFoldDB" id="I0KHK9"/>
<dbReference type="HOGENOM" id="CLU_2154604_0_0_10"/>
<dbReference type="KEGG" id="fae:FAES_pFAES01122"/>
<reference evidence="1 2" key="1">
    <citation type="journal article" date="2012" name="J. Bacteriol.">
        <title>Genome Sequence of Fibrella aestuarina BUZ 2T, a Filamentous Marine Bacterium.</title>
        <authorList>
            <person name="Filippini M."/>
            <person name="Qi W."/>
            <person name="Blom J."/>
            <person name="Goesmann A."/>
            <person name="Smits T.H."/>
            <person name="Bagheri H.C."/>
        </authorList>
    </citation>
    <scope>NUCLEOTIDE SEQUENCE [LARGE SCALE GENOMIC DNA]</scope>
    <source>
        <strain evidence="2">BUZ 2T</strain>
        <plasmid evidence="1 2">pFAES01</plasmid>
    </source>
</reference>
<dbReference type="RefSeq" id="WP_015056792.1">
    <property type="nucleotide sequence ID" value="NC_019012.1"/>
</dbReference>
<accession>I0KHK9</accession>
<organism evidence="1 2">
    <name type="scientific">Fibrella aestuarina BUZ 2</name>
    <dbReference type="NCBI Taxonomy" id="1166018"/>
    <lineage>
        <taxon>Bacteria</taxon>
        <taxon>Pseudomonadati</taxon>
        <taxon>Bacteroidota</taxon>
        <taxon>Cytophagia</taxon>
        <taxon>Cytophagales</taxon>
        <taxon>Spirosomataceae</taxon>
        <taxon>Fibrella</taxon>
    </lineage>
</organism>
<dbReference type="Proteomes" id="UP000011058">
    <property type="component" value="Plasmid pFAES01"/>
</dbReference>
<sequence>MQTEDNVLLTPTGHQFHLHARDGIRSVRIDRVVSENDLSFAHYPALSLSVYDEANFLLRSEELHAHVQPGEPSQAHLSKTFALWESLTIGIDTHGEAFDFLLRVYYTINPD</sequence>
<gene>
    <name evidence="1" type="ORF">FAES_pFAES01122</name>
</gene>